<comment type="caution">
    <text evidence="2">The sequence shown here is derived from an EMBL/GenBank/DDBJ whole genome shotgun (WGS) entry which is preliminary data.</text>
</comment>
<reference evidence="2" key="1">
    <citation type="submission" date="2020-03" db="EMBL/GenBank/DDBJ databases">
        <authorList>
            <person name="Weist P."/>
        </authorList>
    </citation>
    <scope>NUCLEOTIDE SEQUENCE</scope>
</reference>
<feature type="region of interest" description="Disordered" evidence="1">
    <location>
        <begin position="1"/>
        <end position="59"/>
    </location>
</feature>
<dbReference type="AlphaFoldDB" id="A0A9N7Z8U2"/>
<accession>A0A9N7Z8U2</accession>
<dbReference type="Proteomes" id="UP001153269">
    <property type="component" value="Unassembled WGS sequence"/>
</dbReference>
<evidence type="ECO:0000313" key="2">
    <source>
        <dbReference type="EMBL" id="CAB1454876.1"/>
    </source>
</evidence>
<gene>
    <name evidence="2" type="ORF">PLEPLA_LOCUS42643</name>
</gene>
<keyword evidence="3" id="KW-1185">Reference proteome</keyword>
<organism evidence="2 3">
    <name type="scientific">Pleuronectes platessa</name>
    <name type="common">European plaice</name>
    <dbReference type="NCBI Taxonomy" id="8262"/>
    <lineage>
        <taxon>Eukaryota</taxon>
        <taxon>Metazoa</taxon>
        <taxon>Chordata</taxon>
        <taxon>Craniata</taxon>
        <taxon>Vertebrata</taxon>
        <taxon>Euteleostomi</taxon>
        <taxon>Actinopterygii</taxon>
        <taxon>Neopterygii</taxon>
        <taxon>Teleostei</taxon>
        <taxon>Neoteleostei</taxon>
        <taxon>Acanthomorphata</taxon>
        <taxon>Carangaria</taxon>
        <taxon>Pleuronectiformes</taxon>
        <taxon>Pleuronectoidei</taxon>
        <taxon>Pleuronectidae</taxon>
        <taxon>Pleuronectes</taxon>
    </lineage>
</organism>
<sequence>MPSPPGGECRLGQPRPERTREIEKAPLRSTGGGEAEEEETVRKIRASRKALRGSPWSHGEGVPWQRRRSYLSVSVKTEKHKLAFSLSRDYISLVEKGLSMNRIAMRGNLRFSILPKDASEWRMVKTGIEPPTFWLVDD</sequence>
<feature type="compositionally biased region" description="Basic and acidic residues" evidence="1">
    <location>
        <begin position="15"/>
        <end position="26"/>
    </location>
</feature>
<protein>
    <submittedName>
        <fullName evidence="2">Uncharacterized protein</fullName>
    </submittedName>
</protein>
<proteinExistence type="predicted"/>
<name>A0A9N7Z8U2_PLEPL</name>
<evidence type="ECO:0000256" key="1">
    <source>
        <dbReference type="SAM" id="MobiDB-lite"/>
    </source>
</evidence>
<evidence type="ECO:0000313" key="3">
    <source>
        <dbReference type="Proteomes" id="UP001153269"/>
    </source>
</evidence>
<dbReference type="EMBL" id="CADEAL010004229">
    <property type="protein sequence ID" value="CAB1454876.1"/>
    <property type="molecule type" value="Genomic_DNA"/>
</dbReference>